<dbReference type="Pfam" id="PF04199">
    <property type="entry name" value="Cyclase"/>
    <property type="match status" value="1"/>
</dbReference>
<dbReference type="GO" id="GO:0016787">
    <property type="term" value="F:hydrolase activity"/>
    <property type="evidence" value="ECO:0007669"/>
    <property type="project" value="UniProtKB-KW"/>
</dbReference>
<evidence type="ECO:0000313" key="1">
    <source>
        <dbReference type="EMBL" id="MFD2760878.1"/>
    </source>
</evidence>
<proteinExistence type="predicted"/>
<evidence type="ECO:0000313" key="2">
    <source>
        <dbReference type="Proteomes" id="UP001597502"/>
    </source>
</evidence>
<accession>A0ABW5V5B9</accession>
<comment type="caution">
    <text evidence="1">The sequence shown here is derived from an EMBL/GenBank/DDBJ whole genome shotgun (WGS) entry which is preliminary data.</text>
</comment>
<dbReference type="InterPro" id="IPR007325">
    <property type="entry name" value="KFase/CYL"/>
</dbReference>
<dbReference type="EMBL" id="JBHUNA010000018">
    <property type="protein sequence ID" value="MFD2760878.1"/>
    <property type="molecule type" value="Genomic_DNA"/>
</dbReference>
<organism evidence="1 2">
    <name type="scientific">Lentibacillus juripiscarius</name>
    <dbReference type="NCBI Taxonomy" id="257446"/>
    <lineage>
        <taxon>Bacteria</taxon>
        <taxon>Bacillati</taxon>
        <taxon>Bacillota</taxon>
        <taxon>Bacilli</taxon>
        <taxon>Bacillales</taxon>
        <taxon>Bacillaceae</taxon>
        <taxon>Lentibacillus</taxon>
    </lineage>
</organism>
<dbReference type="Gene3D" id="3.50.30.50">
    <property type="entry name" value="Putative cyclase"/>
    <property type="match status" value="1"/>
</dbReference>
<name>A0ABW5V5B9_9BACI</name>
<dbReference type="InterPro" id="IPR037175">
    <property type="entry name" value="KFase_sf"/>
</dbReference>
<sequence>MKPSKIVDLTMDLNHQTPIFPGDPTPHIYPAATHENDGYSVHHLHIASHTGTHVDAPYHFYEDGSRIDQLEPDMFIGPGVIIPVFEKNEQEAITLADTAAFIKQVHPGNIVLFHTGWDQYAGTEKYHRHPYIHQEVARALLDQGVRVIGIDALNPDKTGGDNFGVHEEILGRGGVIIENLTNLAAIDFPNPIISMLPLNLSDGDGSPVRAVAMQG</sequence>
<dbReference type="Proteomes" id="UP001597502">
    <property type="component" value="Unassembled WGS sequence"/>
</dbReference>
<keyword evidence="1" id="KW-0378">Hydrolase</keyword>
<reference evidence="2" key="1">
    <citation type="journal article" date="2019" name="Int. J. Syst. Evol. Microbiol.">
        <title>The Global Catalogue of Microorganisms (GCM) 10K type strain sequencing project: providing services to taxonomists for standard genome sequencing and annotation.</title>
        <authorList>
            <consortium name="The Broad Institute Genomics Platform"/>
            <consortium name="The Broad Institute Genome Sequencing Center for Infectious Disease"/>
            <person name="Wu L."/>
            <person name="Ma J."/>
        </authorList>
    </citation>
    <scope>NUCLEOTIDE SEQUENCE [LARGE SCALE GENOMIC DNA]</scope>
    <source>
        <strain evidence="2">TISTR 1535</strain>
    </source>
</reference>
<dbReference type="PANTHER" id="PTHR31118">
    <property type="entry name" value="CYCLASE-LIKE PROTEIN 2"/>
    <property type="match status" value="1"/>
</dbReference>
<dbReference type="RefSeq" id="WP_382392806.1">
    <property type="nucleotide sequence ID" value="NZ_JBHUNA010000018.1"/>
</dbReference>
<gene>
    <name evidence="1" type="ORF">ACFSUO_07850</name>
</gene>
<keyword evidence="2" id="KW-1185">Reference proteome</keyword>
<dbReference type="PANTHER" id="PTHR31118:SF12">
    <property type="entry name" value="CYCLASE-LIKE PROTEIN 2"/>
    <property type="match status" value="1"/>
</dbReference>
<protein>
    <submittedName>
        <fullName evidence="1">Cyclase family protein</fullName>
        <ecNumber evidence="1">3.5.-.-</ecNumber>
    </submittedName>
</protein>
<dbReference type="SUPFAM" id="SSF102198">
    <property type="entry name" value="Putative cyclase"/>
    <property type="match status" value="1"/>
</dbReference>
<dbReference type="EC" id="3.5.-.-" evidence="1"/>